<feature type="compositionally biased region" description="Polar residues" evidence="1">
    <location>
        <begin position="305"/>
        <end position="314"/>
    </location>
</feature>
<sequence length="330" mass="36605">MSENTMTPEDSGSGTLTVSQAANAFEGLMDTPANSAEQLAGEQEAQEQAQEQEAEPQQEEEIVDDNAEVQEDDSQEDEPSYVVKAAGEEKEVPLSELIKGYQLGADYTKKTTEVAEQRKAVEAERQAIEEAKYARDSYAQRLQAIDNYLTSQVPQEDLSSLKENDPIGYAVKVAELSEKKEQLLAIRAEQARIAQEQQSDYARAMSERVAQEASKLAQVLPEFSDPAKGDNFRKEIRNYGKTLGFSDEELSSVIDSRHVVTLHKAMMYDKLQKSKPAITKKVNEAPRLMRAGTSGSSKESEAQRVNKQKAQLRSSGKVKDAAALFEQFLE</sequence>
<feature type="compositionally biased region" description="Acidic residues" evidence="1">
    <location>
        <begin position="50"/>
        <end position="79"/>
    </location>
</feature>
<name>A0A6J5L2Z9_9CAUD</name>
<feature type="region of interest" description="Disordered" evidence="1">
    <location>
        <begin position="1"/>
        <end position="88"/>
    </location>
</feature>
<proteinExistence type="predicted"/>
<accession>A0A6J5L2Z9</accession>
<reference evidence="2" key="1">
    <citation type="submission" date="2020-04" db="EMBL/GenBank/DDBJ databases">
        <authorList>
            <person name="Chiriac C."/>
            <person name="Salcher M."/>
            <person name="Ghai R."/>
            <person name="Kavagutti S V."/>
        </authorList>
    </citation>
    <scope>NUCLEOTIDE SEQUENCE</scope>
</reference>
<evidence type="ECO:0000313" key="2">
    <source>
        <dbReference type="EMBL" id="CAB4126389.1"/>
    </source>
</evidence>
<feature type="compositionally biased region" description="Low complexity" evidence="1">
    <location>
        <begin position="36"/>
        <end position="49"/>
    </location>
</feature>
<evidence type="ECO:0008006" key="3">
    <source>
        <dbReference type="Google" id="ProtNLM"/>
    </source>
</evidence>
<organism evidence="2">
    <name type="scientific">uncultured Caudovirales phage</name>
    <dbReference type="NCBI Taxonomy" id="2100421"/>
    <lineage>
        <taxon>Viruses</taxon>
        <taxon>Duplodnaviria</taxon>
        <taxon>Heunggongvirae</taxon>
        <taxon>Uroviricota</taxon>
        <taxon>Caudoviricetes</taxon>
        <taxon>Peduoviridae</taxon>
        <taxon>Maltschvirus</taxon>
        <taxon>Maltschvirus maltsch</taxon>
    </lineage>
</organism>
<feature type="compositionally biased region" description="Polar residues" evidence="1">
    <location>
        <begin position="1"/>
        <end position="22"/>
    </location>
</feature>
<gene>
    <name evidence="2" type="ORF">UFOVP89_35</name>
</gene>
<feature type="region of interest" description="Disordered" evidence="1">
    <location>
        <begin position="277"/>
        <end position="318"/>
    </location>
</feature>
<protein>
    <recommendedName>
        <fullName evidence="3">Scaffolding protein</fullName>
    </recommendedName>
</protein>
<evidence type="ECO:0000256" key="1">
    <source>
        <dbReference type="SAM" id="MobiDB-lite"/>
    </source>
</evidence>
<dbReference type="EMBL" id="LR796197">
    <property type="protein sequence ID" value="CAB4126389.1"/>
    <property type="molecule type" value="Genomic_DNA"/>
</dbReference>